<gene>
    <name evidence="1" type="ORF">JJB07_23325</name>
</gene>
<dbReference type="NCBIfam" id="TIGR02677">
    <property type="entry name" value="TIGR02677 family protein"/>
    <property type="match status" value="1"/>
</dbReference>
<name>A0ABS1JGR4_9BACL</name>
<dbReference type="InterPro" id="IPR013493">
    <property type="entry name" value="CHP02677"/>
</dbReference>
<dbReference type="Pfam" id="PF09660">
    <property type="entry name" value="DUF2397"/>
    <property type="match status" value="1"/>
</dbReference>
<keyword evidence="2" id="KW-1185">Reference proteome</keyword>
<protein>
    <submittedName>
        <fullName evidence="1">TIGR02677 family protein</fullName>
    </submittedName>
</protein>
<evidence type="ECO:0000313" key="2">
    <source>
        <dbReference type="Proteomes" id="UP000602284"/>
    </source>
</evidence>
<sequence>MLGTLGQEITETAYLTARTNTKRYRYILRYFYEQYQRTNYWLQPEEILSGVRTMGLEEDYDMEKLQADLSQLEGWKSLTAQHDSTRVTTIEEYLKKRYRYMMTPYAIEIERLVIQLENVKGYGGSLQPSKLQEFVRLAKAIRWWSQVRSEVEAVELWDELIDLFKDLNERASDYIASLNSKRSEELFATEQFLAYKDSVLTYLQNFIQVLQNTAPEISELLLQAKQDSYSTARFLHQVVSAKMGMPNLDEPLSAEQWEERINSQWRNVERWFLGTKQESSLVSLLEQMAKDTIFKVVRSAIRIQEKGRSGMSRQQELEQVGRWFLQTESLEEAHELYAYTFGLYETRHFFGEHAEDNGYLDETSMWETTPQEFSLPPRGHQGRPRNTNTAPVIARKNNPVSLQAYLKKKQEEESLIETYVNRGSVLMSELGVVSKGERQQLLSWISRCLANKNLQFRTPDGIRIAMPNRPNLDRTILVCEDGELEMPNYTLYFSREGEPS</sequence>
<dbReference type="EMBL" id="JAEQNB010000015">
    <property type="protein sequence ID" value="MBL0389482.1"/>
    <property type="molecule type" value="Genomic_DNA"/>
</dbReference>
<dbReference type="Proteomes" id="UP000602284">
    <property type="component" value="Unassembled WGS sequence"/>
</dbReference>
<organism evidence="1 2">
    <name type="scientific">Tumebacillus amylolyticus</name>
    <dbReference type="NCBI Taxonomy" id="2801339"/>
    <lineage>
        <taxon>Bacteria</taxon>
        <taxon>Bacillati</taxon>
        <taxon>Bacillota</taxon>
        <taxon>Bacilli</taxon>
        <taxon>Bacillales</taxon>
        <taxon>Alicyclobacillaceae</taxon>
        <taxon>Tumebacillus</taxon>
    </lineage>
</organism>
<comment type="caution">
    <text evidence="1">The sequence shown here is derived from an EMBL/GenBank/DDBJ whole genome shotgun (WGS) entry which is preliminary data.</text>
</comment>
<dbReference type="RefSeq" id="WP_201638473.1">
    <property type="nucleotide sequence ID" value="NZ_JAEQNB010000015.1"/>
</dbReference>
<proteinExistence type="predicted"/>
<accession>A0ABS1JGR4</accession>
<reference evidence="1 2" key="1">
    <citation type="submission" date="2021-01" db="EMBL/GenBank/DDBJ databases">
        <title>Tumebacillus sp. strain ITR2 16S ribosomal RNA gene Genome sequencing and assembly.</title>
        <authorList>
            <person name="Kang M."/>
        </authorList>
    </citation>
    <scope>NUCLEOTIDE SEQUENCE [LARGE SCALE GENOMIC DNA]</scope>
    <source>
        <strain evidence="1 2">ITR2</strain>
    </source>
</reference>
<evidence type="ECO:0000313" key="1">
    <source>
        <dbReference type="EMBL" id="MBL0389482.1"/>
    </source>
</evidence>